<keyword evidence="1" id="KW-0862">Zinc</keyword>
<dbReference type="InterPro" id="IPR021109">
    <property type="entry name" value="Peptidase_aspartic_dom_sf"/>
</dbReference>
<dbReference type="PROSITE" id="PS50158">
    <property type="entry name" value="ZF_CCHC"/>
    <property type="match status" value="1"/>
</dbReference>
<comment type="caution">
    <text evidence="4">The sequence shown here is derived from an EMBL/GenBank/DDBJ whole genome shotgun (WGS) entry which is preliminary data.</text>
</comment>
<reference evidence="4" key="1">
    <citation type="journal article" date="2019" name="Sci. Rep.">
        <title>Draft genome of Tanacetum cinerariifolium, the natural source of mosquito coil.</title>
        <authorList>
            <person name="Yamashiro T."/>
            <person name="Shiraishi A."/>
            <person name="Satake H."/>
            <person name="Nakayama K."/>
        </authorList>
    </citation>
    <scope>NUCLEOTIDE SEQUENCE</scope>
</reference>
<feature type="region of interest" description="Disordered" evidence="2">
    <location>
        <begin position="219"/>
        <end position="252"/>
    </location>
</feature>
<keyword evidence="1" id="KW-0863">Zinc-finger</keyword>
<dbReference type="InterPro" id="IPR032567">
    <property type="entry name" value="RTL1-rel"/>
</dbReference>
<dbReference type="AlphaFoldDB" id="A0A699J094"/>
<dbReference type="InterPro" id="IPR001878">
    <property type="entry name" value="Znf_CCHC"/>
</dbReference>
<dbReference type="Pfam" id="PF00098">
    <property type="entry name" value="zf-CCHC"/>
    <property type="match status" value="1"/>
</dbReference>
<dbReference type="PANTHER" id="PTHR15503:SF45">
    <property type="entry name" value="RNA-DIRECTED DNA POLYMERASE HOMOLOG"/>
    <property type="match status" value="1"/>
</dbReference>
<keyword evidence="1" id="KW-0479">Metal-binding</keyword>
<evidence type="ECO:0000256" key="2">
    <source>
        <dbReference type="SAM" id="MobiDB-lite"/>
    </source>
</evidence>
<dbReference type="SUPFAM" id="SSF57756">
    <property type="entry name" value="Retrovirus zinc finger-like domains"/>
    <property type="match status" value="1"/>
</dbReference>
<feature type="compositionally biased region" description="Basic and acidic residues" evidence="2">
    <location>
        <begin position="127"/>
        <end position="139"/>
    </location>
</feature>
<evidence type="ECO:0000256" key="1">
    <source>
        <dbReference type="PROSITE-ProRule" id="PRU00047"/>
    </source>
</evidence>
<dbReference type="GO" id="GO:0003676">
    <property type="term" value="F:nucleic acid binding"/>
    <property type="evidence" value="ECO:0007669"/>
    <property type="project" value="InterPro"/>
</dbReference>
<dbReference type="PANTHER" id="PTHR15503">
    <property type="entry name" value="LDOC1 RELATED"/>
    <property type="match status" value="1"/>
</dbReference>
<organism evidence="4">
    <name type="scientific">Tanacetum cinerariifolium</name>
    <name type="common">Dalmatian daisy</name>
    <name type="synonym">Chrysanthemum cinerariifolium</name>
    <dbReference type="NCBI Taxonomy" id="118510"/>
    <lineage>
        <taxon>Eukaryota</taxon>
        <taxon>Viridiplantae</taxon>
        <taxon>Streptophyta</taxon>
        <taxon>Embryophyta</taxon>
        <taxon>Tracheophyta</taxon>
        <taxon>Spermatophyta</taxon>
        <taxon>Magnoliopsida</taxon>
        <taxon>eudicotyledons</taxon>
        <taxon>Gunneridae</taxon>
        <taxon>Pentapetalae</taxon>
        <taxon>asterids</taxon>
        <taxon>campanulids</taxon>
        <taxon>Asterales</taxon>
        <taxon>Asteraceae</taxon>
        <taxon>Asteroideae</taxon>
        <taxon>Anthemideae</taxon>
        <taxon>Anthemidinae</taxon>
        <taxon>Tanacetum</taxon>
    </lineage>
</organism>
<protein>
    <recommendedName>
        <fullName evidence="3">CCHC-type domain-containing protein</fullName>
    </recommendedName>
</protein>
<evidence type="ECO:0000313" key="4">
    <source>
        <dbReference type="EMBL" id="GFA01235.1"/>
    </source>
</evidence>
<dbReference type="Gene3D" id="2.40.70.10">
    <property type="entry name" value="Acid Proteases"/>
    <property type="match status" value="1"/>
</dbReference>
<dbReference type="Gene3D" id="4.10.60.10">
    <property type="entry name" value="Zinc finger, CCHC-type"/>
    <property type="match status" value="1"/>
</dbReference>
<gene>
    <name evidence="4" type="ORF">Tci_573207</name>
</gene>
<dbReference type="Pfam" id="PF08284">
    <property type="entry name" value="RVP_2"/>
    <property type="match status" value="1"/>
</dbReference>
<dbReference type="SMART" id="SM00343">
    <property type="entry name" value="ZnF_C2HC"/>
    <property type="match status" value="1"/>
</dbReference>
<dbReference type="CDD" id="cd00303">
    <property type="entry name" value="retropepsin_like"/>
    <property type="match status" value="1"/>
</dbReference>
<dbReference type="InterPro" id="IPR036875">
    <property type="entry name" value="Znf_CCHC_sf"/>
</dbReference>
<proteinExistence type="predicted"/>
<feature type="region of interest" description="Disordered" evidence="2">
    <location>
        <begin position="126"/>
        <end position="169"/>
    </location>
</feature>
<dbReference type="SUPFAM" id="SSF50630">
    <property type="entry name" value="Acid proteases"/>
    <property type="match status" value="1"/>
</dbReference>
<accession>A0A699J094</accession>
<dbReference type="EMBL" id="BKCJ010355579">
    <property type="protein sequence ID" value="GFA01235.1"/>
    <property type="molecule type" value="Genomic_DNA"/>
</dbReference>
<feature type="domain" description="CCHC-type" evidence="3">
    <location>
        <begin position="199"/>
        <end position="214"/>
    </location>
</feature>
<dbReference type="GO" id="GO:0008270">
    <property type="term" value="F:zinc ion binding"/>
    <property type="evidence" value="ECO:0007669"/>
    <property type="project" value="UniProtKB-KW"/>
</dbReference>
<sequence length="439" mass="48450">MVPTSRQNPTPELAPEPNPNIATIIAQQLQNIIHQIVTQVTTNANNANGGGGNDGNNGCSYKTFTACNPKEFDGKGGVVALTRWIKKMESLFDNSGATATQPTTIQIVILTAGILTNEAVRCGTLTKRNDKRKETEESSKQGSPWKDSKKSKTGQGFVAKVPPSNDNPEIGHYARQCWVPIRQVVPVNTVKIGQNQRACYECGSLDHLRYDCPKWKQATGQTRNPLDLEGNRNTRNNRNQERGGAFNGNAIEAPQDPKVMMGTFSLNNQFDTVLFNSEADFNFISTKFVTLLNVEPCIVNPRIADGKSVEVDRVIRDWKLELGNSLFTIDLIPLGHGSFDVIMGMDWLSKNKHVIVCSEKVAEIPIKEGGILCVHRERALGAAKALMNAKVDKPRISDIPMVREFTEMFSKDLLGLPPQRQIEFRIDLVPVATLVSKSP</sequence>
<evidence type="ECO:0000259" key="3">
    <source>
        <dbReference type="PROSITE" id="PS50158"/>
    </source>
</evidence>
<name>A0A699J094_TANCI</name>